<name>A0ABY6RVU9_PODCO</name>
<keyword evidence="3" id="KW-1185">Reference proteome</keyword>
<proteinExistence type="predicted"/>
<sequence>MACTLSPSSREKGRSWQRPACS</sequence>
<feature type="region of interest" description="Disordered" evidence="1">
    <location>
        <begin position="1"/>
        <end position="22"/>
    </location>
</feature>
<accession>A0ABY6RVU9</accession>
<evidence type="ECO:0000313" key="2">
    <source>
        <dbReference type="EMBL" id="VBB72387.1"/>
    </source>
</evidence>
<dbReference type="EMBL" id="LR026964">
    <property type="protein sequence ID" value="VBB72387.1"/>
    <property type="molecule type" value="Genomic_DNA"/>
</dbReference>
<gene>
    <name evidence="2" type="ORF">PODCO_109343</name>
</gene>
<evidence type="ECO:0000313" key="3">
    <source>
        <dbReference type="Proteomes" id="UP000280685"/>
    </source>
</evidence>
<organism evidence="2 3">
    <name type="scientific">Podospora comata</name>
    <dbReference type="NCBI Taxonomy" id="48703"/>
    <lineage>
        <taxon>Eukaryota</taxon>
        <taxon>Fungi</taxon>
        <taxon>Dikarya</taxon>
        <taxon>Ascomycota</taxon>
        <taxon>Pezizomycotina</taxon>
        <taxon>Sordariomycetes</taxon>
        <taxon>Sordariomycetidae</taxon>
        <taxon>Sordariales</taxon>
        <taxon>Podosporaceae</taxon>
        <taxon>Podospora</taxon>
    </lineage>
</organism>
<reference evidence="2" key="1">
    <citation type="submission" date="2018-02" db="EMBL/GenBank/DDBJ databases">
        <authorList>
            <person name="Silar P."/>
        </authorList>
    </citation>
    <scope>NUCLEOTIDE SEQUENCE [LARGE SCALE GENOMIC DNA]</scope>
    <source>
        <strain evidence="2">T</strain>
    </source>
</reference>
<dbReference type="Proteomes" id="UP000280685">
    <property type="component" value="Chromosome 1"/>
</dbReference>
<protein>
    <submittedName>
        <fullName evidence="2">Uncharacterized protein</fullName>
    </submittedName>
</protein>
<evidence type="ECO:0000256" key="1">
    <source>
        <dbReference type="SAM" id="MobiDB-lite"/>
    </source>
</evidence>